<dbReference type="Gene3D" id="2.40.50.100">
    <property type="match status" value="1"/>
</dbReference>
<dbReference type="Pfam" id="PF25973">
    <property type="entry name" value="BSH_CzcB"/>
    <property type="match status" value="1"/>
</dbReference>
<dbReference type="RefSeq" id="WP_146958632.1">
    <property type="nucleotide sequence ID" value="NZ_CP042467.1"/>
</dbReference>
<sequence>MMKWNGIWVLLVGLSVVLASGCKDEEDAEADAPSAPRSVPVETVSATARTLRESIISTATVDSKSAVDVVAEVPGVVITLDTEQGETVKKGQRIAQIQREEVNFGVSSAKTAVQRLESEVERLRPLYDKGVISRQVFDEAQWRLQEARSEQKRASMAASDLRAVAPMSGVVAMRYVNLGQQVATGTPLFRIVDPEELIVAVNLPENSLGKIFEGQEAYVESDALPDQTFNGKVERISPVVDPRTGTLRVQLSLDEAAAKTLKPGMFVKAHIVVSQRPDAVAIPRRAVVFTDDQSNVFVVEDKTALRKPVKLGVNDGTWVEILSGINMGDKVVVLGQEGLKSGTPVDAVEREGG</sequence>
<dbReference type="InterPro" id="IPR058792">
    <property type="entry name" value="Beta-barrel_RND_2"/>
</dbReference>
<dbReference type="Gene3D" id="2.40.420.20">
    <property type="match status" value="1"/>
</dbReference>
<keyword evidence="2" id="KW-0732">Signal</keyword>
<evidence type="ECO:0000313" key="7">
    <source>
        <dbReference type="Proteomes" id="UP000321595"/>
    </source>
</evidence>
<dbReference type="Pfam" id="PF25954">
    <property type="entry name" value="Beta-barrel_RND_2"/>
    <property type="match status" value="1"/>
</dbReference>
<proteinExistence type="inferred from homology"/>
<dbReference type="OrthoDB" id="9800209at2"/>
<evidence type="ECO:0000259" key="5">
    <source>
        <dbReference type="Pfam" id="PF25989"/>
    </source>
</evidence>
<feature type="domain" description="YknX-like C-terminal permuted SH3-like" evidence="5">
    <location>
        <begin position="280"/>
        <end position="346"/>
    </location>
</feature>
<dbReference type="GO" id="GO:0015562">
    <property type="term" value="F:efflux transmembrane transporter activity"/>
    <property type="evidence" value="ECO:0007669"/>
    <property type="project" value="TreeGrafter"/>
</dbReference>
<name>A0A5B8XP77_9DELT</name>
<feature type="domain" description="CusB-like beta-barrel" evidence="3">
    <location>
        <begin position="199"/>
        <end position="271"/>
    </location>
</feature>
<organism evidence="6 7">
    <name type="scientific">Microvenator marinus</name>
    <dbReference type="NCBI Taxonomy" id="2600177"/>
    <lineage>
        <taxon>Bacteria</taxon>
        <taxon>Deltaproteobacteria</taxon>
        <taxon>Bradymonadales</taxon>
        <taxon>Microvenatoraceae</taxon>
        <taxon>Microvenator</taxon>
    </lineage>
</organism>
<dbReference type="InterPro" id="IPR058637">
    <property type="entry name" value="YknX-like_C"/>
</dbReference>
<dbReference type="FunFam" id="2.40.30.170:FF:000010">
    <property type="entry name" value="Efflux RND transporter periplasmic adaptor subunit"/>
    <property type="match status" value="1"/>
</dbReference>
<dbReference type="KEGG" id="bbae:FRD01_06760"/>
<dbReference type="SUPFAM" id="SSF111369">
    <property type="entry name" value="HlyD-like secretion proteins"/>
    <property type="match status" value="1"/>
</dbReference>
<keyword evidence="7" id="KW-1185">Reference proteome</keyword>
<reference evidence="6 7" key="1">
    <citation type="submission" date="2019-08" db="EMBL/GenBank/DDBJ databases">
        <authorList>
            <person name="Liang Q."/>
        </authorList>
    </citation>
    <scope>NUCLEOTIDE SEQUENCE [LARGE SCALE GENOMIC DNA]</scope>
    <source>
        <strain evidence="6 7">V1718</strain>
    </source>
</reference>
<dbReference type="PANTHER" id="PTHR30469">
    <property type="entry name" value="MULTIDRUG RESISTANCE PROTEIN MDTA"/>
    <property type="match status" value="1"/>
</dbReference>
<dbReference type="Pfam" id="PF25989">
    <property type="entry name" value="YknX_C"/>
    <property type="match status" value="1"/>
</dbReference>
<evidence type="ECO:0000256" key="2">
    <source>
        <dbReference type="SAM" id="SignalP"/>
    </source>
</evidence>
<dbReference type="Gene3D" id="1.10.287.470">
    <property type="entry name" value="Helix hairpin bin"/>
    <property type="match status" value="1"/>
</dbReference>
<feature type="signal peptide" evidence="2">
    <location>
        <begin position="1"/>
        <end position="19"/>
    </location>
</feature>
<evidence type="ECO:0000259" key="4">
    <source>
        <dbReference type="Pfam" id="PF25973"/>
    </source>
</evidence>
<evidence type="ECO:0000313" key="6">
    <source>
        <dbReference type="EMBL" id="QED26947.1"/>
    </source>
</evidence>
<dbReference type="PANTHER" id="PTHR30469:SF38">
    <property type="entry name" value="HLYD FAMILY SECRETION PROTEIN"/>
    <property type="match status" value="1"/>
</dbReference>
<dbReference type="Gene3D" id="2.40.30.170">
    <property type="match status" value="1"/>
</dbReference>
<dbReference type="NCBIfam" id="TIGR01730">
    <property type="entry name" value="RND_mfp"/>
    <property type="match status" value="1"/>
</dbReference>
<dbReference type="InterPro" id="IPR006143">
    <property type="entry name" value="RND_pump_MFP"/>
</dbReference>
<dbReference type="PROSITE" id="PS51257">
    <property type="entry name" value="PROKAR_LIPOPROTEIN"/>
    <property type="match status" value="1"/>
</dbReference>
<dbReference type="GO" id="GO:1990281">
    <property type="term" value="C:efflux pump complex"/>
    <property type="evidence" value="ECO:0007669"/>
    <property type="project" value="TreeGrafter"/>
</dbReference>
<dbReference type="InterPro" id="IPR058647">
    <property type="entry name" value="BSH_CzcB-like"/>
</dbReference>
<dbReference type="Proteomes" id="UP000321595">
    <property type="component" value="Chromosome"/>
</dbReference>
<feature type="domain" description="CzcB-like barrel-sandwich hybrid" evidence="4">
    <location>
        <begin position="67"/>
        <end position="193"/>
    </location>
</feature>
<evidence type="ECO:0000259" key="3">
    <source>
        <dbReference type="Pfam" id="PF25954"/>
    </source>
</evidence>
<protein>
    <submittedName>
        <fullName evidence="6">Efflux RND transporter periplasmic adaptor subunit</fullName>
    </submittedName>
</protein>
<dbReference type="EMBL" id="CP042467">
    <property type="protein sequence ID" value="QED26947.1"/>
    <property type="molecule type" value="Genomic_DNA"/>
</dbReference>
<dbReference type="AlphaFoldDB" id="A0A5B8XP77"/>
<accession>A0A5B8XP77</accession>
<comment type="similarity">
    <text evidence="1">Belongs to the membrane fusion protein (MFP) (TC 8.A.1) family.</text>
</comment>
<feature type="chain" id="PRO_5022703521" evidence="2">
    <location>
        <begin position="20"/>
        <end position="353"/>
    </location>
</feature>
<evidence type="ECO:0000256" key="1">
    <source>
        <dbReference type="ARBA" id="ARBA00009477"/>
    </source>
</evidence>
<gene>
    <name evidence="6" type="ORF">FRD01_06760</name>
</gene>